<evidence type="ECO:0000313" key="2">
    <source>
        <dbReference type="Proteomes" id="UP000184447"/>
    </source>
</evidence>
<dbReference type="AlphaFoldDB" id="A0A1M5VSQ1"/>
<dbReference type="EMBL" id="FQXM01000013">
    <property type="protein sequence ID" value="SHH78286.1"/>
    <property type="molecule type" value="Genomic_DNA"/>
</dbReference>
<evidence type="ECO:0000313" key="1">
    <source>
        <dbReference type="EMBL" id="SHH78286.1"/>
    </source>
</evidence>
<name>A0A1M5VSQ1_9CLOT</name>
<dbReference type="RefSeq" id="WP_073338721.1">
    <property type="nucleotide sequence ID" value="NZ_FQXM01000013.1"/>
</dbReference>
<dbReference type="Proteomes" id="UP000184447">
    <property type="component" value="Unassembled WGS sequence"/>
</dbReference>
<keyword evidence="2" id="KW-1185">Reference proteome</keyword>
<proteinExistence type="predicted"/>
<reference evidence="1 2" key="1">
    <citation type="submission" date="2016-11" db="EMBL/GenBank/DDBJ databases">
        <authorList>
            <person name="Jaros S."/>
            <person name="Januszkiewicz K."/>
            <person name="Wedrychowicz H."/>
        </authorList>
    </citation>
    <scope>NUCLEOTIDE SEQUENCE [LARGE SCALE GENOMIC DNA]</scope>
    <source>
        <strain evidence="1 2">DSM 8605</strain>
    </source>
</reference>
<dbReference type="Gene3D" id="2.60.300.12">
    <property type="entry name" value="HesB-like domain"/>
    <property type="match status" value="1"/>
</dbReference>
<gene>
    <name evidence="1" type="ORF">SAMN02745207_02455</name>
</gene>
<dbReference type="STRING" id="1121316.SAMN02745207_02455"/>
<dbReference type="InterPro" id="IPR010965">
    <property type="entry name" value="HesB-rel_seleno"/>
</dbReference>
<dbReference type="OrthoDB" id="2355011at2"/>
<sequence>MEYIKISDEAYEEFKGFLEYSDIKNFNIRISYLGKKCSGCIFNIAEGKIEKKDIVVTIKDITFIINPNLIKEYEGFIILSDNENNKQGLILKPINEPESLCNVCPGC</sequence>
<protein>
    <submittedName>
        <fullName evidence="1">HesB-like selenoprotein</fullName>
    </submittedName>
</protein>
<dbReference type="SUPFAM" id="SSF89360">
    <property type="entry name" value="HesB-like domain"/>
    <property type="match status" value="1"/>
</dbReference>
<organism evidence="1 2">
    <name type="scientific">Clostridium grantii DSM 8605</name>
    <dbReference type="NCBI Taxonomy" id="1121316"/>
    <lineage>
        <taxon>Bacteria</taxon>
        <taxon>Bacillati</taxon>
        <taxon>Bacillota</taxon>
        <taxon>Clostridia</taxon>
        <taxon>Eubacteriales</taxon>
        <taxon>Clostridiaceae</taxon>
        <taxon>Clostridium</taxon>
    </lineage>
</organism>
<dbReference type="NCBIfam" id="TIGR01911">
    <property type="entry name" value="HesB_rel_seleno"/>
    <property type="match status" value="1"/>
</dbReference>
<accession>A0A1M5VSQ1</accession>
<dbReference type="InterPro" id="IPR035903">
    <property type="entry name" value="HesB-like_dom_sf"/>
</dbReference>